<dbReference type="RefSeq" id="WP_072864788.1">
    <property type="nucleotide sequence ID" value="NZ_FQUX01000010.1"/>
</dbReference>
<accession>A0A1M5FWT6</accession>
<dbReference type="PROSITE" id="PS51257">
    <property type="entry name" value="PROKAR_LIPOPROTEIN"/>
    <property type="match status" value="1"/>
</dbReference>
<dbReference type="Proteomes" id="UP000184406">
    <property type="component" value="Unassembled WGS sequence"/>
</dbReference>
<keyword evidence="2" id="KW-1185">Reference proteome</keyword>
<reference evidence="2" key="1">
    <citation type="submission" date="2016-11" db="EMBL/GenBank/DDBJ databases">
        <authorList>
            <person name="Varghese N."/>
            <person name="Submissions S."/>
        </authorList>
    </citation>
    <scope>NUCLEOTIDE SEQUENCE [LARGE SCALE GENOMIC DNA]</scope>
    <source>
        <strain evidence="2">DSM 17539</strain>
    </source>
</reference>
<sequence length="126" mass="14913">MNRLYIAIVGLFILVSCGRLEKKEFKLDDVELEDCIEERKMLFLPMGWIKSDRQYYGDGFMEYYSYADKSIISVLCGENAELNFSQLFDEEKHSRKESIAGRIIMYENVSKERKAEFDKAFDKMME</sequence>
<dbReference type="EMBL" id="FQUX01000010">
    <property type="protein sequence ID" value="SHF96017.1"/>
    <property type="molecule type" value="Genomic_DNA"/>
</dbReference>
<evidence type="ECO:0000313" key="1">
    <source>
        <dbReference type="EMBL" id="SHF96017.1"/>
    </source>
</evidence>
<name>A0A1M5FWT6_9FLAO</name>
<organism evidence="1 2">
    <name type="scientific">Arenibacter palladensis</name>
    <dbReference type="NCBI Taxonomy" id="237373"/>
    <lineage>
        <taxon>Bacteria</taxon>
        <taxon>Pseudomonadati</taxon>
        <taxon>Bacteroidota</taxon>
        <taxon>Flavobacteriia</taxon>
        <taxon>Flavobacteriales</taxon>
        <taxon>Flavobacteriaceae</taxon>
        <taxon>Arenibacter</taxon>
    </lineage>
</organism>
<dbReference type="AlphaFoldDB" id="A0A1M5FWT6"/>
<evidence type="ECO:0000313" key="2">
    <source>
        <dbReference type="Proteomes" id="UP000184406"/>
    </source>
</evidence>
<proteinExistence type="predicted"/>
<protein>
    <submittedName>
        <fullName evidence="1">Uncharacterized protein</fullName>
    </submittedName>
</protein>
<dbReference type="OrthoDB" id="1453004at2"/>
<gene>
    <name evidence="1" type="ORF">SAMN03080594_1102</name>
</gene>